<evidence type="ECO:0000259" key="1">
    <source>
        <dbReference type="Pfam" id="PF13456"/>
    </source>
</evidence>
<comment type="caution">
    <text evidence="2">The sequence shown here is derived from an EMBL/GenBank/DDBJ whole genome shotgun (WGS) entry which is preliminary data.</text>
</comment>
<reference evidence="2" key="1">
    <citation type="submission" date="2019-09" db="EMBL/GenBank/DDBJ databases">
        <title>Draft genome information of white flower Hibiscus syriacus.</title>
        <authorList>
            <person name="Kim Y.-M."/>
        </authorList>
    </citation>
    <scope>NUCLEOTIDE SEQUENCE [LARGE SCALE GENOMIC DNA]</scope>
    <source>
        <strain evidence="2">YM2019G1</strain>
    </source>
</reference>
<dbReference type="InterPro" id="IPR002156">
    <property type="entry name" value="RNaseH_domain"/>
</dbReference>
<keyword evidence="3" id="KW-1185">Reference proteome</keyword>
<organism evidence="2 3">
    <name type="scientific">Hibiscus syriacus</name>
    <name type="common">Rose of Sharon</name>
    <dbReference type="NCBI Taxonomy" id="106335"/>
    <lineage>
        <taxon>Eukaryota</taxon>
        <taxon>Viridiplantae</taxon>
        <taxon>Streptophyta</taxon>
        <taxon>Embryophyta</taxon>
        <taxon>Tracheophyta</taxon>
        <taxon>Spermatophyta</taxon>
        <taxon>Magnoliopsida</taxon>
        <taxon>eudicotyledons</taxon>
        <taxon>Gunneridae</taxon>
        <taxon>Pentapetalae</taxon>
        <taxon>rosids</taxon>
        <taxon>malvids</taxon>
        <taxon>Malvales</taxon>
        <taxon>Malvaceae</taxon>
        <taxon>Malvoideae</taxon>
        <taxon>Hibiscus</taxon>
    </lineage>
</organism>
<dbReference type="GO" id="GO:0004523">
    <property type="term" value="F:RNA-DNA hybrid ribonuclease activity"/>
    <property type="evidence" value="ECO:0007669"/>
    <property type="project" value="InterPro"/>
</dbReference>
<feature type="domain" description="RNase H type-1" evidence="1">
    <location>
        <begin position="274"/>
        <end position="337"/>
    </location>
</feature>
<dbReference type="Pfam" id="PF13456">
    <property type="entry name" value="RVT_3"/>
    <property type="match status" value="1"/>
</dbReference>
<proteinExistence type="predicted"/>
<name>A0A6A3BK01_HIBSY</name>
<dbReference type="EMBL" id="VEPZ02000835">
    <property type="protein sequence ID" value="KAE8716994.1"/>
    <property type="molecule type" value="Genomic_DNA"/>
</dbReference>
<dbReference type="AlphaFoldDB" id="A0A6A3BK01"/>
<evidence type="ECO:0000313" key="2">
    <source>
        <dbReference type="EMBL" id="KAE8716994.1"/>
    </source>
</evidence>
<sequence>MVKHSKWMPANLGTKQEWQERFKNIRLGKKGVEDSEKVENSTTSVAFYDENLYFLKVKNDAESKALEAIPSVDILNTMDTNNFPPTSVIKQLALAVDNFKYMKDLLASSGYSLPVKERTGLTFPVVKSLVLRDKEDKLAFGFGNLWRELWDTTKSIPAIKQAPLFDEDLNRLNIAKTIRNFTIDPDLRLTGDEYRSEPVPQVIQHEKEVDDEVVQDSIPPNSDNFDKIANEYYDNCAPTSLQGTNAHQNAHWSGPEPEWICLNVDAAVSSTNGFGLQLSRDQGYEFVQIHFDCAEAVKLVNDLNASSSPLSLVRSITPLQHGGWVTDIVWIPRSCNILDDSLPKCVGPNSLETLHLYSPHLQFGIY</sequence>
<evidence type="ECO:0000313" key="3">
    <source>
        <dbReference type="Proteomes" id="UP000436088"/>
    </source>
</evidence>
<accession>A0A6A3BK01</accession>
<gene>
    <name evidence="2" type="ORF">F3Y22_tig00110076pilonHSYRG00168</name>
</gene>
<protein>
    <submittedName>
        <fullName evidence="2">Rab3 GTPase-activating protein catalytic subunit isoform 6</fullName>
    </submittedName>
</protein>
<dbReference type="Proteomes" id="UP000436088">
    <property type="component" value="Unassembled WGS sequence"/>
</dbReference>
<dbReference type="GO" id="GO:0003676">
    <property type="term" value="F:nucleic acid binding"/>
    <property type="evidence" value="ECO:0007669"/>
    <property type="project" value="InterPro"/>
</dbReference>